<evidence type="ECO:0000313" key="2">
    <source>
        <dbReference type="EMBL" id="SUZ79921.1"/>
    </source>
</evidence>
<dbReference type="InterPro" id="IPR050312">
    <property type="entry name" value="IolE/XylAMocC-like"/>
</dbReference>
<sequence>MLSCQNWPIAICSWSLGNDMSVLAQVMDASGITHIHLSLDPALSSENRGYLNAVEKHQWQPTATMIGFTQEDYSTLETIKQTGGIVPDKHWETNRQKILQAVDLTALLGLEYLTFHFGFIDNSEQKIRERVRFLADAAEQKNVMLLMETGQESAQTLRVFLEELSHPALGVNFDPANMILYGKGDPVLALEVLAPWVKHLHIKDARRSVIPEQWGEEVVWGDGDFDNETFLKTLNSIGYQGALAIEREAGSQRLQDIQHAAYALREFSN</sequence>
<gene>
    <name evidence="2" type="ORF">METZ01_LOCUS32775</name>
</gene>
<evidence type="ECO:0000259" key="1">
    <source>
        <dbReference type="Pfam" id="PF01261"/>
    </source>
</evidence>
<dbReference type="InterPro" id="IPR013022">
    <property type="entry name" value="Xyl_isomerase-like_TIM-brl"/>
</dbReference>
<dbReference type="AlphaFoldDB" id="A0A381QKR7"/>
<protein>
    <recommendedName>
        <fullName evidence="1">Xylose isomerase-like TIM barrel domain-containing protein</fullName>
    </recommendedName>
</protein>
<dbReference type="Gene3D" id="3.20.20.150">
    <property type="entry name" value="Divalent-metal-dependent TIM barrel enzymes"/>
    <property type="match status" value="1"/>
</dbReference>
<dbReference type="SUPFAM" id="SSF51658">
    <property type="entry name" value="Xylose isomerase-like"/>
    <property type="match status" value="1"/>
</dbReference>
<dbReference type="InterPro" id="IPR036237">
    <property type="entry name" value="Xyl_isomerase-like_sf"/>
</dbReference>
<accession>A0A381QKR7</accession>
<dbReference type="PANTHER" id="PTHR12110">
    <property type="entry name" value="HYDROXYPYRUVATE ISOMERASE"/>
    <property type="match status" value="1"/>
</dbReference>
<dbReference type="EMBL" id="UINC01001406">
    <property type="protein sequence ID" value="SUZ79921.1"/>
    <property type="molecule type" value="Genomic_DNA"/>
</dbReference>
<feature type="domain" description="Xylose isomerase-like TIM barrel" evidence="1">
    <location>
        <begin position="86"/>
        <end position="265"/>
    </location>
</feature>
<organism evidence="2">
    <name type="scientific">marine metagenome</name>
    <dbReference type="NCBI Taxonomy" id="408172"/>
    <lineage>
        <taxon>unclassified sequences</taxon>
        <taxon>metagenomes</taxon>
        <taxon>ecological metagenomes</taxon>
    </lineage>
</organism>
<name>A0A381QKR7_9ZZZZ</name>
<proteinExistence type="predicted"/>
<dbReference type="Pfam" id="PF01261">
    <property type="entry name" value="AP_endonuc_2"/>
    <property type="match status" value="1"/>
</dbReference>
<reference evidence="2" key="1">
    <citation type="submission" date="2018-05" db="EMBL/GenBank/DDBJ databases">
        <authorList>
            <person name="Lanie J.A."/>
            <person name="Ng W.-L."/>
            <person name="Kazmierczak K.M."/>
            <person name="Andrzejewski T.M."/>
            <person name="Davidsen T.M."/>
            <person name="Wayne K.J."/>
            <person name="Tettelin H."/>
            <person name="Glass J.I."/>
            <person name="Rusch D."/>
            <person name="Podicherti R."/>
            <person name="Tsui H.-C.T."/>
            <person name="Winkler M.E."/>
        </authorList>
    </citation>
    <scope>NUCLEOTIDE SEQUENCE</scope>
</reference>